<organism evidence="1 2">
    <name type="scientific">Populus trichocarpa</name>
    <name type="common">Western balsam poplar</name>
    <name type="synonym">Populus balsamifera subsp. trichocarpa</name>
    <dbReference type="NCBI Taxonomy" id="3694"/>
    <lineage>
        <taxon>Eukaryota</taxon>
        <taxon>Viridiplantae</taxon>
        <taxon>Streptophyta</taxon>
        <taxon>Embryophyta</taxon>
        <taxon>Tracheophyta</taxon>
        <taxon>Spermatophyta</taxon>
        <taxon>Magnoliopsida</taxon>
        <taxon>eudicotyledons</taxon>
        <taxon>Gunneridae</taxon>
        <taxon>Pentapetalae</taxon>
        <taxon>rosids</taxon>
        <taxon>fabids</taxon>
        <taxon>Malpighiales</taxon>
        <taxon>Salicaceae</taxon>
        <taxon>Saliceae</taxon>
        <taxon>Populus</taxon>
    </lineage>
</organism>
<gene>
    <name evidence="1" type="ORF">POPTR_001G407000v4</name>
</gene>
<comment type="caution">
    <text evidence="1">The sequence shown here is derived from an EMBL/GenBank/DDBJ whole genome shotgun (WGS) entry which is preliminary data.</text>
</comment>
<name>A0ACC0TPN7_POPTR</name>
<reference evidence="1 2" key="1">
    <citation type="journal article" date="2006" name="Science">
        <title>The genome of black cottonwood, Populus trichocarpa (Torr. &amp; Gray).</title>
        <authorList>
            <person name="Tuskan G.A."/>
            <person name="Difazio S."/>
            <person name="Jansson S."/>
            <person name="Bohlmann J."/>
            <person name="Grigoriev I."/>
            <person name="Hellsten U."/>
            <person name="Putnam N."/>
            <person name="Ralph S."/>
            <person name="Rombauts S."/>
            <person name="Salamov A."/>
            <person name="Schein J."/>
            <person name="Sterck L."/>
            <person name="Aerts A."/>
            <person name="Bhalerao R.R."/>
            <person name="Bhalerao R.P."/>
            <person name="Blaudez D."/>
            <person name="Boerjan W."/>
            <person name="Brun A."/>
            <person name="Brunner A."/>
            <person name="Busov V."/>
            <person name="Campbell M."/>
            <person name="Carlson J."/>
            <person name="Chalot M."/>
            <person name="Chapman J."/>
            <person name="Chen G.L."/>
            <person name="Cooper D."/>
            <person name="Coutinho P.M."/>
            <person name="Couturier J."/>
            <person name="Covert S."/>
            <person name="Cronk Q."/>
            <person name="Cunningham R."/>
            <person name="Davis J."/>
            <person name="Degroeve S."/>
            <person name="Dejardin A."/>
            <person name="Depamphilis C."/>
            <person name="Detter J."/>
            <person name="Dirks B."/>
            <person name="Dubchak I."/>
            <person name="Duplessis S."/>
            <person name="Ehlting J."/>
            <person name="Ellis B."/>
            <person name="Gendler K."/>
            <person name="Goodstein D."/>
            <person name="Gribskov M."/>
            <person name="Grimwood J."/>
            <person name="Groover A."/>
            <person name="Gunter L."/>
            <person name="Hamberger B."/>
            <person name="Heinze B."/>
            <person name="Helariutta Y."/>
            <person name="Henrissat B."/>
            <person name="Holligan D."/>
            <person name="Holt R."/>
            <person name="Huang W."/>
            <person name="Islam-Faridi N."/>
            <person name="Jones S."/>
            <person name="Jones-Rhoades M."/>
            <person name="Jorgensen R."/>
            <person name="Joshi C."/>
            <person name="Kangasjarvi J."/>
            <person name="Karlsson J."/>
            <person name="Kelleher C."/>
            <person name="Kirkpatrick R."/>
            <person name="Kirst M."/>
            <person name="Kohler A."/>
            <person name="Kalluri U."/>
            <person name="Larimer F."/>
            <person name="Leebens-Mack J."/>
            <person name="Leple J.C."/>
            <person name="Locascio P."/>
            <person name="Lou Y."/>
            <person name="Lucas S."/>
            <person name="Martin F."/>
            <person name="Montanini B."/>
            <person name="Napoli C."/>
            <person name="Nelson D.R."/>
            <person name="Nelson C."/>
            <person name="Nieminen K."/>
            <person name="Nilsson O."/>
            <person name="Pereda V."/>
            <person name="Peter G."/>
            <person name="Philippe R."/>
            <person name="Pilate G."/>
            <person name="Poliakov A."/>
            <person name="Razumovskaya J."/>
            <person name="Richardson P."/>
            <person name="Rinaldi C."/>
            <person name="Ritland K."/>
            <person name="Rouze P."/>
            <person name="Ryaboy D."/>
            <person name="Schmutz J."/>
            <person name="Schrader J."/>
            <person name="Segerman B."/>
            <person name="Shin H."/>
            <person name="Siddiqui A."/>
            <person name="Sterky F."/>
            <person name="Terry A."/>
            <person name="Tsai C.J."/>
            <person name="Uberbacher E."/>
            <person name="Unneberg P."/>
            <person name="Vahala J."/>
            <person name="Wall K."/>
            <person name="Wessler S."/>
            <person name="Yang G."/>
            <person name="Yin T."/>
            <person name="Douglas C."/>
            <person name="Marra M."/>
            <person name="Sandberg G."/>
            <person name="Van de Peer Y."/>
            <person name="Rokhsar D."/>
        </authorList>
    </citation>
    <scope>NUCLEOTIDE SEQUENCE [LARGE SCALE GENOMIC DNA]</scope>
    <source>
        <strain evidence="2">cv. Nisqually</strain>
    </source>
</reference>
<evidence type="ECO:0000313" key="2">
    <source>
        <dbReference type="Proteomes" id="UP000006729"/>
    </source>
</evidence>
<dbReference type="EMBL" id="CM009290">
    <property type="protein sequence ID" value="KAI9403344.1"/>
    <property type="molecule type" value="Genomic_DNA"/>
</dbReference>
<protein>
    <submittedName>
        <fullName evidence="1">Uncharacterized protein</fullName>
    </submittedName>
</protein>
<accession>A0ACC0TPN7</accession>
<sequence length="831" mass="95282">MFSFDQSRVVQLANGERSYHIFYQLCAGAPSTLRDRLNLKMASEYKYLNQSECLVIDGVDDGMKFHKLVEALDTVQIHKEDQEQAFAMLAAVLWLGNISFQVIDNENHVEALADEAFNSAARLLNCSAQDLMLALSSHKIQAGKDSIAKKLTMQQAIDRRDALSKFIYADLFEWLVVQINKSFEVGELMITGRSISILDIYGFESFKNNSFEQFCINYANERLQQHFNRHLFKLEQQEYEEDGIDWTKVDFEDNQECLNLFEKKPLGLLSLLDEESNFPNATDLTFANKLKQYLNGNPCFKGERGRAFGVCHYAGEVVYDTNGFLEKNRDPMHSDFIQLLSSCGCQLLKLASPSSQFGGSESSMQSVGTKFKSQLFKLMHQLEKTTPHFIRCIKPNAKQLPGQYEDDLVSKQLRCCGVLEVVRISRSGYPTRMTHQEFAGRYGFLLPETNVSQDPLSLSVAVLKNFNVLPEMYQVGYTKVYLRMGQIGTLEEQRKQFLQGIVGVQKYFRGGQARHNFHELKQGVMILQSFVRGENLRRKFNHIKKKCTARAPIAMDEQLVAAVYLQSVIRGWLARKHFNNMHKMKWLIHENSNSKRKPGKKISEVKVIPQEQIDIQTSILAELQKRVVKAEATIGQKEEENAALQEQLQQYEKRWSDYEAKMKAMEEMWQMQMLSLQTSLAAARKSLAADNTAAQPGKLDSSTSPRDYDSEDNVSMESRTPGGNTPNIFANAFPDLRAGRENNGSVNVVNTLAKEFELQKQNFDDDAKALVEVRAGQSASNMNPDEELRRLKLKFETWKKDYKVRLRETKARLHKLGHGEVDRNRRKWWRR</sequence>
<keyword evidence="2" id="KW-1185">Reference proteome</keyword>
<proteinExistence type="predicted"/>
<evidence type="ECO:0000313" key="1">
    <source>
        <dbReference type="EMBL" id="KAI9403344.1"/>
    </source>
</evidence>
<dbReference type="Proteomes" id="UP000006729">
    <property type="component" value="Chromosome 1"/>
</dbReference>